<name>A0A9D4HQP2_DREPO</name>
<reference evidence="2" key="1">
    <citation type="journal article" date="2019" name="bioRxiv">
        <title>The Genome of the Zebra Mussel, Dreissena polymorpha: A Resource for Invasive Species Research.</title>
        <authorList>
            <person name="McCartney M.A."/>
            <person name="Auch B."/>
            <person name="Kono T."/>
            <person name="Mallez S."/>
            <person name="Zhang Y."/>
            <person name="Obille A."/>
            <person name="Becker A."/>
            <person name="Abrahante J.E."/>
            <person name="Garbe J."/>
            <person name="Badalamenti J.P."/>
            <person name="Herman A."/>
            <person name="Mangelson H."/>
            <person name="Liachko I."/>
            <person name="Sullivan S."/>
            <person name="Sone E.D."/>
            <person name="Koren S."/>
            <person name="Silverstein K.A.T."/>
            <person name="Beckman K.B."/>
            <person name="Gohl D.M."/>
        </authorList>
    </citation>
    <scope>NUCLEOTIDE SEQUENCE</scope>
    <source>
        <strain evidence="2">Duluth1</strain>
        <tissue evidence="2">Whole animal</tissue>
    </source>
</reference>
<dbReference type="EMBL" id="JAIWYP010000010">
    <property type="protein sequence ID" value="KAH3752041.1"/>
    <property type="molecule type" value="Genomic_DNA"/>
</dbReference>
<sequence>MNENSTKVKLPADKSDMKSIVTAVLKVANVLQVPSAEENKFLFAARTLATQTLVLISVDTKNGAAKLTTNCEKMVIGAMLMKDVKGSLEG</sequence>
<keyword evidence="4" id="KW-1185">Reference proteome</keyword>
<evidence type="ECO:0000313" key="2">
    <source>
        <dbReference type="EMBL" id="KAH3726013.1"/>
    </source>
</evidence>
<evidence type="ECO:0000259" key="1">
    <source>
        <dbReference type="Pfam" id="PF24080"/>
    </source>
</evidence>
<reference evidence="2" key="2">
    <citation type="submission" date="2020-11" db="EMBL/GenBank/DDBJ databases">
        <authorList>
            <person name="McCartney M.A."/>
            <person name="Auch B."/>
            <person name="Kono T."/>
            <person name="Mallez S."/>
            <person name="Becker A."/>
            <person name="Gohl D.M."/>
            <person name="Silverstein K.A.T."/>
            <person name="Koren S."/>
            <person name="Bechman K.B."/>
            <person name="Herman A."/>
            <person name="Abrahante J.E."/>
            <person name="Garbe J."/>
        </authorList>
    </citation>
    <scope>NUCLEOTIDE SEQUENCE</scope>
    <source>
        <strain evidence="2">Duluth1</strain>
        <tissue evidence="2">Whole animal</tissue>
    </source>
</reference>
<protein>
    <recommendedName>
        <fullName evidence="1">AP-3 complex subunit beta-1/2 C-terminal domain-containing protein</fullName>
    </recommendedName>
</protein>
<dbReference type="Pfam" id="PF24080">
    <property type="entry name" value="AP3B1_C_2"/>
    <property type="match status" value="1"/>
</dbReference>
<proteinExistence type="predicted"/>
<evidence type="ECO:0000313" key="3">
    <source>
        <dbReference type="EMBL" id="KAH3752041.1"/>
    </source>
</evidence>
<accession>A0A9D4HQP2</accession>
<comment type="caution">
    <text evidence="2">The sequence shown here is derived from an EMBL/GenBank/DDBJ whole genome shotgun (WGS) entry which is preliminary data.</text>
</comment>
<evidence type="ECO:0000313" key="4">
    <source>
        <dbReference type="Proteomes" id="UP000828390"/>
    </source>
</evidence>
<dbReference type="EMBL" id="JAIWYP010000012">
    <property type="protein sequence ID" value="KAH3726013.1"/>
    <property type="molecule type" value="Genomic_DNA"/>
</dbReference>
<dbReference type="InterPro" id="IPR056314">
    <property type="entry name" value="AP3B1/2_C"/>
</dbReference>
<dbReference type="Proteomes" id="UP000828390">
    <property type="component" value="Unassembled WGS sequence"/>
</dbReference>
<organism evidence="2 4">
    <name type="scientific">Dreissena polymorpha</name>
    <name type="common">Zebra mussel</name>
    <name type="synonym">Mytilus polymorpha</name>
    <dbReference type="NCBI Taxonomy" id="45954"/>
    <lineage>
        <taxon>Eukaryota</taxon>
        <taxon>Metazoa</taxon>
        <taxon>Spiralia</taxon>
        <taxon>Lophotrochozoa</taxon>
        <taxon>Mollusca</taxon>
        <taxon>Bivalvia</taxon>
        <taxon>Autobranchia</taxon>
        <taxon>Heteroconchia</taxon>
        <taxon>Euheterodonta</taxon>
        <taxon>Imparidentia</taxon>
        <taxon>Neoheterodontei</taxon>
        <taxon>Myida</taxon>
        <taxon>Dreissenoidea</taxon>
        <taxon>Dreissenidae</taxon>
        <taxon>Dreissena</taxon>
    </lineage>
</organism>
<dbReference type="AlphaFoldDB" id="A0A9D4HQP2"/>
<gene>
    <name evidence="2" type="ORF">DPMN_051868</name>
    <name evidence="3" type="ORF">DPMN_186649</name>
</gene>
<feature type="domain" description="AP-3 complex subunit beta-1/2 C-terminal" evidence="1">
    <location>
        <begin position="1"/>
        <end position="87"/>
    </location>
</feature>